<evidence type="ECO:0008006" key="3">
    <source>
        <dbReference type="Google" id="ProtNLM"/>
    </source>
</evidence>
<reference evidence="1 2" key="1">
    <citation type="submission" date="2015-01" db="EMBL/GenBank/DDBJ databases">
        <title>Genome sequence of bacillus megaterium Q3.</title>
        <authorList>
            <person name="Wang Y."/>
            <person name="Luo K."/>
            <person name="Bai L."/>
            <person name="Luo F."/>
        </authorList>
    </citation>
    <scope>NUCLEOTIDE SEQUENCE [LARGE SCALE GENOMIC DNA]</scope>
    <source>
        <strain evidence="1 2">Q3</strain>
        <plasmid evidence="1 2">p1</plasmid>
    </source>
</reference>
<accession>A0A806TV61</accession>
<keyword evidence="1" id="KW-0614">Plasmid</keyword>
<name>A0A806TV61_PRIMG</name>
<dbReference type="EMBL" id="CP010587">
    <property type="protein sequence ID" value="AKP80309.1"/>
    <property type="molecule type" value="Genomic_DNA"/>
</dbReference>
<sequence>MIIIKSYRHHNKNDEVYYVEAAYPSKGSYNKKKENEKFFVENHTIEGSGTNLTGNIPLTIAVPANAIDVTVFEDFTRNHNKTLLQLSAAATGVGVATGLTVSIFVRGSRLPISATIPAGSTRAFQVENFEKLTVSNPSATTAGTLNVFIQKTFCIGCNSQNKKSNKGCCF</sequence>
<organism evidence="1 2">
    <name type="scientific">Priestia megaterium Q3</name>
    <dbReference type="NCBI Taxonomy" id="1452722"/>
    <lineage>
        <taxon>Bacteria</taxon>
        <taxon>Bacillati</taxon>
        <taxon>Bacillota</taxon>
        <taxon>Bacilli</taxon>
        <taxon>Bacillales</taxon>
        <taxon>Bacillaceae</taxon>
        <taxon>Priestia</taxon>
    </lineage>
</organism>
<protein>
    <recommendedName>
        <fullName evidence="3">Exosporium protein D</fullName>
    </recommendedName>
</protein>
<dbReference type="Proteomes" id="UP000036410">
    <property type="component" value="Plasmid p1"/>
</dbReference>
<dbReference type="GeneID" id="48015956"/>
<dbReference type="AlphaFoldDB" id="A0A806TV61"/>
<geneLocation type="plasmid" evidence="1 2">
    <name>p1</name>
</geneLocation>
<evidence type="ECO:0000313" key="2">
    <source>
        <dbReference type="Proteomes" id="UP000036410"/>
    </source>
</evidence>
<evidence type="ECO:0000313" key="1">
    <source>
        <dbReference type="EMBL" id="AKP80309.1"/>
    </source>
</evidence>
<dbReference type="RefSeq" id="WP_048019995.1">
    <property type="nucleotide sequence ID" value="NZ_CP010587.1"/>
</dbReference>
<gene>
    <name evidence="1" type="ORF">AS52_05411</name>
</gene>
<proteinExistence type="predicted"/>